<dbReference type="Gene3D" id="3.90.190.10">
    <property type="entry name" value="Protein tyrosine phosphatase superfamily"/>
    <property type="match status" value="1"/>
</dbReference>
<evidence type="ECO:0000259" key="1">
    <source>
        <dbReference type="Pfam" id="PF04273"/>
    </source>
</evidence>
<dbReference type="CDD" id="cd14503">
    <property type="entry name" value="PTP-bact"/>
    <property type="match status" value="1"/>
</dbReference>
<name>A0A2S5JEJ6_9RHOB</name>
<dbReference type="InterPro" id="IPR005939">
    <property type="entry name" value="BLH_phosphatase-like"/>
</dbReference>
<feature type="domain" description="Beta-lactamase hydrolase-like protein phosphatase-like" evidence="1">
    <location>
        <begin position="3"/>
        <end position="110"/>
    </location>
</feature>
<dbReference type="NCBIfam" id="TIGR01244">
    <property type="entry name" value="TIGR01244 family sulfur transferase"/>
    <property type="match status" value="1"/>
</dbReference>
<dbReference type="Proteomes" id="UP000239736">
    <property type="component" value="Unassembled WGS sequence"/>
</dbReference>
<dbReference type="AlphaFoldDB" id="A0A2S5JEJ6"/>
<organism evidence="2 3">
    <name type="scientific">Albidovulum inexpectatum</name>
    <dbReference type="NCBI Taxonomy" id="196587"/>
    <lineage>
        <taxon>Bacteria</taxon>
        <taxon>Pseudomonadati</taxon>
        <taxon>Pseudomonadota</taxon>
        <taxon>Alphaproteobacteria</taxon>
        <taxon>Rhodobacterales</taxon>
        <taxon>Paracoccaceae</taxon>
        <taxon>Albidovulum</taxon>
    </lineage>
</organism>
<dbReference type="GO" id="GO:0016787">
    <property type="term" value="F:hydrolase activity"/>
    <property type="evidence" value="ECO:0007669"/>
    <property type="project" value="InterPro"/>
</dbReference>
<gene>
    <name evidence="2" type="ORF">LV82_02600</name>
</gene>
<comment type="caution">
    <text evidence="2">The sequence shown here is derived from an EMBL/GenBank/DDBJ whole genome shotgun (WGS) entry which is preliminary data.</text>
</comment>
<dbReference type="RefSeq" id="WP_104072389.1">
    <property type="nucleotide sequence ID" value="NZ_PRDS01000009.1"/>
</dbReference>
<accession>A0A2S5JEJ6</accession>
<reference evidence="2 3" key="1">
    <citation type="submission" date="2018-01" db="EMBL/GenBank/DDBJ databases">
        <title>Genomic Encyclopedia of Archaeal and Bacterial Type Strains, Phase II (KMG-II): from individual species to whole genera.</title>
        <authorList>
            <person name="Goeker M."/>
        </authorList>
    </citation>
    <scope>NUCLEOTIDE SEQUENCE [LARGE SCALE GENOMIC DNA]</scope>
    <source>
        <strain evidence="2 3">DSM 12048</strain>
    </source>
</reference>
<proteinExistence type="predicted"/>
<dbReference type="Pfam" id="PF04273">
    <property type="entry name" value="BLH_phosphatase"/>
    <property type="match status" value="1"/>
</dbReference>
<evidence type="ECO:0000313" key="3">
    <source>
        <dbReference type="Proteomes" id="UP000239736"/>
    </source>
</evidence>
<evidence type="ECO:0000313" key="2">
    <source>
        <dbReference type="EMBL" id="PPB79808.1"/>
    </source>
</evidence>
<dbReference type="SUPFAM" id="SSF52799">
    <property type="entry name" value="(Phosphotyrosine protein) phosphatases II"/>
    <property type="match status" value="1"/>
</dbReference>
<keyword evidence="3" id="KW-1185">Reference proteome</keyword>
<sequence length="142" mass="15372">MELRPLTEDYAVSPQIEPQDLAAIRQAGFTMIIDNRPDAEIPPELWAERMRAAAEAEGLTFVVNPVVGGAITMDNVTAQADAIASSKGPVLAYCASGNRSSIVWALSQAGRMPTDELIARAARWGYNLEPFRQTIESLANRG</sequence>
<dbReference type="EMBL" id="PRDS01000009">
    <property type="protein sequence ID" value="PPB79808.1"/>
    <property type="molecule type" value="Genomic_DNA"/>
</dbReference>
<dbReference type="InterPro" id="IPR029021">
    <property type="entry name" value="Prot-tyrosine_phosphatase-like"/>
</dbReference>
<dbReference type="OrthoDB" id="9805710at2"/>
<protein>
    <submittedName>
        <fullName evidence="2">Uncharacterized protein (TIGR01244 family)</fullName>
    </submittedName>
</protein>